<dbReference type="GO" id="GO:0016787">
    <property type="term" value="F:hydrolase activity"/>
    <property type="evidence" value="ECO:0007669"/>
    <property type="project" value="UniProtKB-KW"/>
</dbReference>
<evidence type="ECO:0000313" key="1">
    <source>
        <dbReference type="EMBL" id="MDQ9554185.1"/>
    </source>
</evidence>
<reference evidence="1 2" key="1">
    <citation type="submission" date="2023-07" db="EMBL/GenBank/DDBJ databases">
        <title>Pathogens genome sequencing project 196.</title>
        <authorList>
            <person name="Cao X."/>
        </authorList>
    </citation>
    <scope>NUCLEOTIDE SEQUENCE [LARGE SCALE GENOMIC DNA]</scope>
    <source>
        <strain evidence="1 2">SM41</strain>
    </source>
</reference>
<dbReference type="EC" id="3.1.13.-" evidence="1"/>
<sequence>MRAAFDEDKKLMAEKSDLNALSGRFR</sequence>
<evidence type="ECO:0000313" key="2">
    <source>
        <dbReference type="Proteomes" id="UP001234811"/>
    </source>
</evidence>
<name>A0ABD5BCS4_SERMA</name>
<dbReference type="AlphaFoldDB" id="A0ABD5BCS4"/>
<dbReference type="Proteomes" id="UP001234811">
    <property type="component" value="Unassembled WGS sequence"/>
</dbReference>
<dbReference type="EMBL" id="JAVIPQ010000031">
    <property type="protein sequence ID" value="MDQ9554185.1"/>
    <property type="molecule type" value="Genomic_DNA"/>
</dbReference>
<protein>
    <submittedName>
        <fullName evidence="1">Ribonuclease T</fullName>
        <ecNumber evidence="1">3.1.13.-</ecNumber>
    </submittedName>
</protein>
<proteinExistence type="predicted"/>
<gene>
    <name evidence="1" type="ORF">RF091_01340</name>
</gene>
<organism evidence="1 2">
    <name type="scientific">Serratia marcescens</name>
    <dbReference type="NCBI Taxonomy" id="615"/>
    <lineage>
        <taxon>Bacteria</taxon>
        <taxon>Pseudomonadati</taxon>
        <taxon>Pseudomonadota</taxon>
        <taxon>Gammaproteobacteria</taxon>
        <taxon>Enterobacterales</taxon>
        <taxon>Yersiniaceae</taxon>
        <taxon>Serratia</taxon>
    </lineage>
</organism>
<comment type="caution">
    <text evidence="1">The sequence shown here is derived from an EMBL/GenBank/DDBJ whole genome shotgun (WGS) entry which is preliminary data.</text>
</comment>
<feature type="non-terminal residue" evidence="1">
    <location>
        <position position="26"/>
    </location>
</feature>
<accession>A0ABD5BCS4</accession>
<keyword evidence="1" id="KW-0378">Hydrolase</keyword>